<organism evidence="3 4">
    <name type="scientific">Glarea lozoyensis (strain ATCC 20868 / MF5171)</name>
    <dbReference type="NCBI Taxonomy" id="1116229"/>
    <lineage>
        <taxon>Eukaryota</taxon>
        <taxon>Fungi</taxon>
        <taxon>Dikarya</taxon>
        <taxon>Ascomycota</taxon>
        <taxon>Pezizomycotina</taxon>
        <taxon>Leotiomycetes</taxon>
        <taxon>Helotiales</taxon>
        <taxon>Helotiaceae</taxon>
        <taxon>Glarea</taxon>
    </lineage>
</organism>
<keyword evidence="4" id="KW-1185">Reference proteome</keyword>
<gene>
    <name evidence="3" type="ORF">GLAREA_01764</name>
</gene>
<evidence type="ECO:0000313" key="4">
    <source>
        <dbReference type="Proteomes" id="UP000016922"/>
    </source>
</evidence>
<evidence type="ECO:0000256" key="1">
    <source>
        <dbReference type="SAM" id="MobiDB-lite"/>
    </source>
</evidence>
<feature type="region of interest" description="Disordered" evidence="1">
    <location>
        <begin position="1"/>
        <end position="25"/>
    </location>
</feature>
<protein>
    <submittedName>
        <fullName evidence="3">RmlC-like cupin</fullName>
    </submittedName>
</protein>
<dbReference type="InterPro" id="IPR047142">
    <property type="entry name" value="OryJ/VirC-like"/>
</dbReference>
<dbReference type="Pfam" id="PF07883">
    <property type="entry name" value="Cupin_2"/>
    <property type="match status" value="1"/>
</dbReference>
<feature type="domain" description="Cupin type-2" evidence="2">
    <location>
        <begin position="79"/>
        <end position="148"/>
    </location>
</feature>
<dbReference type="InterPro" id="IPR013096">
    <property type="entry name" value="Cupin_2"/>
</dbReference>
<dbReference type="PANTHER" id="PTHR36156">
    <property type="entry name" value="SLR2101 PROTEIN"/>
    <property type="match status" value="1"/>
</dbReference>
<evidence type="ECO:0000259" key="2">
    <source>
        <dbReference type="Pfam" id="PF07883"/>
    </source>
</evidence>
<dbReference type="KEGG" id="glz:GLAREA_01764"/>
<proteinExistence type="predicted"/>
<dbReference type="InterPro" id="IPR014710">
    <property type="entry name" value="RmlC-like_jellyroll"/>
</dbReference>
<dbReference type="OMA" id="FGVIQIH"/>
<reference evidence="3 4" key="1">
    <citation type="journal article" date="2013" name="BMC Genomics">
        <title>Genomics-driven discovery of the pneumocandin biosynthetic gene cluster in the fungus Glarea lozoyensis.</title>
        <authorList>
            <person name="Chen L."/>
            <person name="Yue Q."/>
            <person name="Zhang X."/>
            <person name="Xiang M."/>
            <person name="Wang C."/>
            <person name="Li S."/>
            <person name="Che Y."/>
            <person name="Ortiz-Lopez F.J."/>
            <person name="Bills G.F."/>
            <person name="Liu X."/>
            <person name="An Z."/>
        </authorList>
    </citation>
    <scope>NUCLEOTIDE SEQUENCE [LARGE SCALE GENOMIC DNA]</scope>
    <source>
        <strain evidence="4">ATCC 20868 / MF5171</strain>
    </source>
</reference>
<dbReference type="InterPro" id="IPR011051">
    <property type="entry name" value="RmlC_Cupin_sf"/>
</dbReference>
<dbReference type="EMBL" id="KE145371">
    <property type="protein sequence ID" value="EPE25852.1"/>
    <property type="molecule type" value="Genomic_DNA"/>
</dbReference>
<dbReference type="PANTHER" id="PTHR36156:SF2">
    <property type="entry name" value="CUPIN TYPE-2 DOMAIN-CONTAINING PROTEIN"/>
    <property type="match status" value="1"/>
</dbReference>
<evidence type="ECO:0000313" key="3">
    <source>
        <dbReference type="EMBL" id="EPE25852.1"/>
    </source>
</evidence>
<dbReference type="GeneID" id="19460822"/>
<dbReference type="RefSeq" id="XP_008087171.1">
    <property type="nucleotide sequence ID" value="XM_008088980.1"/>
</dbReference>
<sequence>MASTVPHTRVVISSHSPSTNKSTFTSDSLVPPFHPFGPQVSALTTLHSLPSVPTSNLLPISDTSNTLPKCPPAGVLCSVVDFAPAAKAPMHRTLSLDYIVIMTGEIVAVLDGGEGEERVLKVGDVMIQRGTNHSWENRSTEWCKMMVVMVGAEPLKDGEGNVLEDTQFGSRK</sequence>
<dbReference type="eggNOG" id="ENOG502SUI3">
    <property type="taxonomic scope" value="Eukaryota"/>
</dbReference>
<dbReference type="SUPFAM" id="SSF51182">
    <property type="entry name" value="RmlC-like cupins"/>
    <property type="match status" value="1"/>
</dbReference>
<accession>S3CHB6</accession>
<dbReference type="CDD" id="cd02231">
    <property type="entry name" value="cupin_BLL6423-like"/>
    <property type="match status" value="1"/>
</dbReference>
<name>S3CHB6_GLAL2</name>
<dbReference type="Gene3D" id="2.60.120.10">
    <property type="entry name" value="Jelly Rolls"/>
    <property type="match status" value="1"/>
</dbReference>
<dbReference type="Proteomes" id="UP000016922">
    <property type="component" value="Unassembled WGS sequence"/>
</dbReference>
<dbReference type="AlphaFoldDB" id="S3CHB6"/>
<dbReference type="OrthoDB" id="5840532at2759"/>
<dbReference type="HOGENOM" id="CLU_096188_2_2_1"/>